<protein>
    <submittedName>
        <fullName evidence="2">Uncharacterized protein</fullName>
    </submittedName>
</protein>
<comment type="caution">
    <text evidence="2">The sequence shown here is derived from an EMBL/GenBank/DDBJ whole genome shotgun (WGS) entry which is preliminary data.</text>
</comment>
<dbReference type="Proteomes" id="UP000230233">
    <property type="component" value="Chromosome V"/>
</dbReference>
<feature type="region of interest" description="Disordered" evidence="1">
    <location>
        <begin position="61"/>
        <end position="91"/>
    </location>
</feature>
<proteinExistence type="predicted"/>
<keyword evidence="3" id="KW-1185">Reference proteome</keyword>
<sequence>MDRTVWLRSQMNNKQVSIEEIDLEIRKCQDKAAETGQNQKNCYEFYQKYKKFRSERAIKLMKKQKKPQEIVKEKPQSPPRERSRSPDEFPNLSLEKKMFLDDIIQTIRDEDYESDWSMSSR</sequence>
<dbReference type="AlphaFoldDB" id="A0A2G5TSY2"/>
<feature type="compositionally biased region" description="Basic and acidic residues" evidence="1">
    <location>
        <begin position="66"/>
        <end position="87"/>
    </location>
</feature>
<organism evidence="2 3">
    <name type="scientific">Caenorhabditis nigoni</name>
    <dbReference type="NCBI Taxonomy" id="1611254"/>
    <lineage>
        <taxon>Eukaryota</taxon>
        <taxon>Metazoa</taxon>
        <taxon>Ecdysozoa</taxon>
        <taxon>Nematoda</taxon>
        <taxon>Chromadorea</taxon>
        <taxon>Rhabditida</taxon>
        <taxon>Rhabditina</taxon>
        <taxon>Rhabditomorpha</taxon>
        <taxon>Rhabditoidea</taxon>
        <taxon>Rhabditidae</taxon>
        <taxon>Peloderinae</taxon>
        <taxon>Caenorhabditis</taxon>
    </lineage>
</organism>
<evidence type="ECO:0000313" key="2">
    <source>
        <dbReference type="EMBL" id="PIC30364.1"/>
    </source>
</evidence>
<evidence type="ECO:0000256" key="1">
    <source>
        <dbReference type="SAM" id="MobiDB-lite"/>
    </source>
</evidence>
<evidence type="ECO:0000313" key="3">
    <source>
        <dbReference type="Proteomes" id="UP000230233"/>
    </source>
</evidence>
<name>A0A2G5TSY2_9PELO</name>
<gene>
    <name evidence="2" type="primary">Cnig_chr_V.g21627</name>
    <name evidence="2" type="ORF">B9Z55_021627</name>
</gene>
<dbReference type="EMBL" id="PDUG01000005">
    <property type="protein sequence ID" value="PIC30364.1"/>
    <property type="molecule type" value="Genomic_DNA"/>
</dbReference>
<accession>A0A2G5TSY2</accession>
<dbReference type="OrthoDB" id="10447446at2759"/>
<reference evidence="3" key="1">
    <citation type="submission" date="2017-10" db="EMBL/GenBank/DDBJ databases">
        <title>Rapid genome shrinkage in a self-fertile nematode reveals novel sperm competition proteins.</title>
        <authorList>
            <person name="Yin D."/>
            <person name="Schwarz E.M."/>
            <person name="Thomas C.G."/>
            <person name="Felde R.L."/>
            <person name="Korf I.F."/>
            <person name="Cutter A.D."/>
            <person name="Schartner C.M."/>
            <person name="Ralston E.J."/>
            <person name="Meyer B.J."/>
            <person name="Haag E.S."/>
        </authorList>
    </citation>
    <scope>NUCLEOTIDE SEQUENCE [LARGE SCALE GENOMIC DNA]</scope>
    <source>
        <strain evidence="3">JU1422</strain>
    </source>
</reference>